<sequence>MAAWCPVMAGRASDRDAGQMRLAAAVIAVAMCLWLLVQALGAYYGWSGKWAYLADLAAIGAFVWSLIVTWRIWRRRNA</sequence>
<dbReference type="EMBL" id="JBHRTE010000051">
    <property type="protein sequence ID" value="MFC3169030.1"/>
    <property type="molecule type" value="Genomic_DNA"/>
</dbReference>
<evidence type="ECO:0000256" key="1">
    <source>
        <dbReference type="SAM" id="Phobius"/>
    </source>
</evidence>
<evidence type="ECO:0000313" key="2">
    <source>
        <dbReference type="EMBL" id="MFC3169030.1"/>
    </source>
</evidence>
<gene>
    <name evidence="2" type="ORF">ACFOD7_13335</name>
</gene>
<organism evidence="2 3">
    <name type="scientific">Paracoccus fontiphilus</name>
    <dbReference type="NCBI Taxonomy" id="1815556"/>
    <lineage>
        <taxon>Bacteria</taxon>
        <taxon>Pseudomonadati</taxon>
        <taxon>Pseudomonadota</taxon>
        <taxon>Alphaproteobacteria</taxon>
        <taxon>Rhodobacterales</taxon>
        <taxon>Paracoccaceae</taxon>
        <taxon>Paracoccus</taxon>
    </lineage>
</organism>
<keyword evidence="3" id="KW-1185">Reference proteome</keyword>
<reference evidence="3" key="1">
    <citation type="journal article" date="2019" name="Int. J. Syst. Evol. Microbiol.">
        <title>The Global Catalogue of Microorganisms (GCM) 10K type strain sequencing project: providing services to taxonomists for standard genome sequencing and annotation.</title>
        <authorList>
            <consortium name="The Broad Institute Genomics Platform"/>
            <consortium name="The Broad Institute Genome Sequencing Center for Infectious Disease"/>
            <person name="Wu L."/>
            <person name="Ma J."/>
        </authorList>
    </citation>
    <scope>NUCLEOTIDE SEQUENCE [LARGE SCALE GENOMIC DNA]</scope>
    <source>
        <strain evidence="3">KCTC 52239</strain>
    </source>
</reference>
<dbReference type="InterPro" id="IPR020308">
    <property type="entry name" value="Uncharacterised_Ynq1"/>
</dbReference>
<dbReference type="Pfam" id="PF17272">
    <property type="entry name" value="DUF5337"/>
    <property type="match status" value="1"/>
</dbReference>
<keyword evidence="1" id="KW-0812">Transmembrane</keyword>
<feature type="transmembrane region" description="Helical" evidence="1">
    <location>
        <begin position="50"/>
        <end position="73"/>
    </location>
</feature>
<comment type="caution">
    <text evidence="2">The sequence shown here is derived from an EMBL/GenBank/DDBJ whole genome shotgun (WGS) entry which is preliminary data.</text>
</comment>
<keyword evidence="1" id="KW-1133">Transmembrane helix</keyword>
<evidence type="ECO:0000313" key="3">
    <source>
        <dbReference type="Proteomes" id="UP001595557"/>
    </source>
</evidence>
<name>A0ABV7IEN0_9RHOB</name>
<dbReference type="Proteomes" id="UP001595557">
    <property type="component" value="Unassembled WGS sequence"/>
</dbReference>
<protein>
    <submittedName>
        <fullName evidence="2">DUF5337 domain-containing protein</fullName>
    </submittedName>
</protein>
<accession>A0ABV7IEN0</accession>
<keyword evidence="1" id="KW-0472">Membrane</keyword>
<proteinExistence type="predicted"/>
<dbReference type="RefSeq" id="WP_207470460.1">
    <property type="nucleotide sequence ID" value="NZ_JAFNAW010000044.1"/>
</dbReference>
<feature type="transmembrane region" description="Helical" evidence="1">
    <location>
        <begin position="21"/>
        <end position="44"/>
    </location>
</feature>